<evidence type="ECO:0000256" key="6">
    <source>
        <dbReference type="ARBA" id="ARBA00023187"/>
    </source>
</evidence>
<feature type="region of interest" description="Disordered" evidence="9">
    <location>
        <begin position="280"/>
        <end position="300"/>
    </location>
</feature>
<dbReference type="Proteomes" id="UP001150538">
    <property type="component" value="Unassembled WGS sequence"/>
</dbReference>
<evidence type="ECO:0000256" key="4">
    <source>
        <dbReference type="ARBA" id="ARBA00022664"/>
    </source>
</evidence>
<dbReference type="GO" id="GO:0000974">
    <property type="term" value="C:Prp19 complex"/>
    <property type="evidence" value="ECO:0007669"/>
    <property type="project" value="TreeGrafter"/>
</dbReference>
<dbReference type="GO" id="GO:0000398">
    <property type="term" value="P:mRNA splicing, via spliceosome"/>
    <property type="evidence" value="ECO:0007669"/>
    <property type="project" value="UniProtKB-UniRule"/>
</dbReference>
<evidence type="ECO:0000256" key="2">
    <source>
        <dbReference type="ARBA" id="ARBA00010028"/>
    </source>
</evidence>
<sequence length="337" mass="38575">MPRTRRGSLSIAEPNNDKVAADISDNSHELETNETQQAHNTDQPDTIDKESNGDTSNSNGQNSSGDEIDGTMKGAKKEADETASSDNSSSSESDSGSEEEPDITERDGLPDYLKDRVSRLKALRERMGKSGQDNKRDVITDFQEKKKDVSAEVRDERRQRLAKIMQARDEFDQEGKDYERSRFWEYSAERVEKYNEKLKAKEDNVDRGFTDWNQVTKKKYDKLIKDFKPNLNTYAEKKALEERLGHISGNGSEKGPNAILDPSLTKATDQAINRVADMVDKQEKKRDKFSRRRKAPDDEDVTYINNRNAHFNRKIARAFDKYTKEIRDSFERGTALD</sequence>
<feature type="compositionally biased region" description="Polar residues" evidence="9">
    <location>
        <begin position="33"/>
        <end position="44"/>
    </location>
</feature>
<protein>
    <recommendedName>
        <fullName evidence="3 8">Pre-mRNA-splicing factor SYF2</fullName>
    </recommendedName>
</protein>
<dbReference type="OrthoDB" id="199717at2759"/>
<dbReference type="GO" id="GO:0071013">
    <property type="term" value="C:catalytic step 2 spliceosome"/>
    <property type="evidence" value="ECO:0007669"/>
    <property type="project" value="TreeGrafter"/>
</dbReference>
<comment type="subcellular location">
    <subcellularLocation>
        <location evidence="1 8">Nucleus</location>
    </subcellularLocation>
</comment>
<comment type="function">
    <text evidence="8">Involved in pre-mRNA splicing.</text>
</comment>
<dbReference type="EMBL" id="JANBPU010000037">
    <property type="protein sequence ID" value="KAJ1918823.1"/>
    <property type="molecule type" value="Genomic_DNA"/>
</dbReference>
<feature type="compositionally biased region" description="Low complexity" evidence="9">
    <location>
        <begin position="82"/>
        <end position="94"/>
    </location>
</feature>
<accession>A0A9W7ZXR4</accession>
<evidence type="ECO:0000256" key="8">
    <source>
        <dbReference type="RuleBase" id="RU367148"/>
    </source>
</evidence>
<keyword evidence="6 8" id="KW-0508">mRNA splicing</keyword>
<dbReference type="Pfam" id="PF08231">
    <property type="entry name" value="SYF2"/>
    <property type="match status" value="1"/>
</dbReference>
<dbReference type="InterPro" id="IPR013260">
    <property type="entry name" value="mRNA_splic_SYF2"/>
</dbReference>
<evidence type="ECO:0000256" key="1">
    <source>
        <dbReference type="ARBA" id="ARBA00004123"/>
    </source>
</evidence>
<keyword evidence="11" id="KW-1185">Reference proteome</keyword>
<organism evidence="10 11">
    <name type="scientific">Mycoemilia scoparia</name>
    <dbReference type="NCBI Taxonomy" id="417184"/>
    <lineage>
        <taxon>Eukaryota</taxon>
        <taxon>Fungi</taxon>
        <taxon>Fungi incertae sedis</taxon>
        <taxon>Zoopagomycota</taxon>
        <taxon>Kickxellomycotina</taxon>
        <taxon>Kickxellomycetes</taxon>
        <taxon>Kickxellales</taxon>
        <taxon>Kickxellaceae</taxon>
        <taxon>Mycoemilia</taxon>
    </lineage>
</organism>
<evidence type="ECO:0000256" key="9">
    <source>
        <dbReference type="SAM" id="MobiDB-lite"/>
    </source>
</evidence>
<feature type="compositionally biased region" description="Polar residues" evidence="9">
    <location>
        <begin position="53"/>
        <end position="65"/>
    </location>
</feature>
<keyword evidence="7 8" id="KW-0539">Nucleus</keyword>
<name>A0A9W7ZXR4_9FUNG</name>
<comment type="similarity">
    <text evidence="2 8">Belongs to the SYF2 family.</text>
</comment>
<evidence type="ECO:0000256" key="3">
    <source>
        <dbReference type="ARBA" id="ARBA00014745"/>
    </source>
</evidence>
<comment type="caution">
    <text evidence="10">The sequence shown here is derived from an EMBL/GenBank/DDBJ whole genome shotgun (WGS) entry which is preliminary data.</text>
</comment>
<feature type="compositionally biased region" description="Basic and acidic residues" evidence="9">
    <location>
        <begin position="15"/>
        <end position="31"/>
    </location>
</feature>
<reference evidence="10" key="1">
    <citation type="submission" date="2022-07" db="EMBL/GenBank/DDBJ databases">
        <title>Phylogenomic reconstructions and comparative analyses of Kickxellomycotina fungi.</title>
        <authorList>
            <person name="Reynolds N.K."/>
            <person name="Stajich J.E."/>
            <person name="Barry K."/>
            <person name="Grigoriev I.V."/>
            <person name="Crous P."/>
            <person name="Smith M.E."/>
        </authorList>
    </citation>
    <scope>NUCLEOTIDE SEQUENCE</scope>
    <source>
        <strain evidence="10">NBRC 100468</strain>
    </source>
</reference>
<evidence type="ECO:0000313" key="10">
    <source>
        <dbReference type="EMBL" id="KAJ1918823.1"/>
    </source>
</evidence>
<dbReference type="AlphaFoldDB" id="A0A9W7ZXR4"/>
<proteinExistence type="inferred from homology"/>
<feature type="region of interest" description="Disordered" evidence="9">
    <location>
        <begin position="1"/>
        <end position="153"/>
    </location>
</feature>
<evidence type="ECO:0000256" key="5">
    <source>
        <dbReference type="ARBA" id="ARBA00022728"/>
    </source>
</evidence>
<gene>
    <name evidence="10" type="primary">syf2</name>
    <name evidence="10" type="ORF">H4219_002362</name>
</gene>
<evidence type="ECO:0000256" key="7">
    <source>
        <dbReference type="ARBA" id="ARBA00023242"/>
    </source>
</evidence>
<dbReference type="PANTHER" id="PTHR13264:SF5">
    <property type="entry name" value="PRE-MRNA-SPLICING FACTOR SYF2"/>
    <property type="match status" value="1"/>
</dbReference>
<feature type="compositionally biased region" description="Basic and acidic residues" evidence="9">
    <location>
        <begin position="103"/>
        <end position="153"/>
    </location>
</feature>
<evidence type="ECO:0000313" key="11">
    <source>
        <dbReference type="Proteomes" id="UP001150538"/>
    </source>
</evidence>
<dbReference type="PANTHER" id="PTHR13264">
    <property type="entry name" value="GCIP-INTERACTING PROTEIN P29"/>
    <property type="match status" value="1"/>
</dbReference>
<dbReference type="GO" id="GO:0071014">
    <property type="term" value="C:post-mRNA release spliceosomal complex"/>
    <property type="evidence" value="ECO:0007669"/>
    <property type="project" value="TreeGrafter"/>
</dbReference>
<keyword evidence="5 8" id="KW-0747">Spliceosome</keyword>
<keyword evidence="4 8" id="KW-0507">mRNA processing</keyword>
<comment type="subunit">
    <text evidence="8">May be part of a spliceosome complex.</text>
</comment>